<gene>
    <name evidence="4" type="ORF">BST47_28605</name>
</gene>
<evidence type="ECO:0008006" key="6">
    <source>
        <dbReference type="Google" id="ProtNLM"/>
    </source>
</evidence>
<dbReference type="InterPro" id="IPR008984">
    <property type="entry name" value="SMAD_FHA_dom_sf"/>
</dbReference>
<dbReference type="InterPro" id="IPR010982">
    <property type="entry name" value="Lambda_DNA-bd_dom_sf"/>
</dbReference>
<keyword evidence="1" id="KW-0597">Phosphoprotein</keyword>
<dbReference type="EMBL" id="MVIM01000027">
    <property type="protein sequence ID" value="ORB61276.1"/>
    <property type="molecule type" value="Genomic_DNA"/>
</dbReference>
<evidence type="ECO:0000313" key="4">
    <source>
        <dbReference type="EMBL" id="ORB61276.1"/>
    </source>
</evidence>
<dbReference type="CDD" id="cd00093">
    <property type="entry name" value="HTH_XRE"/>
    <property type="match status" value="1"/>
</dbReference>
<dbReference type="STRING" id="75922.BST47_28605"/>
<keyword evidence="5" id="KW-1185">Reference proteome</keyword>
<dbReference type="Proteomes" id="UP000192411">
    <property type="component" value="Unassembled WGS sequence"/>
</dbReference>
<dbReference type="SUPFAM" id="SSF49879">
    <property type="entry name" value="SMAD/FHA domain"/>
    <property type="match status" value="1"/>
</dbReference>
<dbReference type="SUPFAM" id="SSF47413">
    <property type="entry name" value="lambda repressor-like DNA-binding domains"/>
    <property type="match status" value="1"/>
</dbReference>
<proteinExistence type="predicted"/>
<evidence type="ECO:0000259" key="2">
    <source>
        <dbReference type="PROSITE" id="PS50006"/>
    </source>
</evidence>
<evidence type="ECO:0000313" key="5">
    <source>
        <dbReference type="Proteomes" id="UP000192411"/>
    </source>
</evidence>
<dbReference type="InterPro" id="IPR001387">
    <property type="entry name" value="Cro/C1-type_HTH"/>
</dbReference>
<comment type="caution">
    <text evidence="4">The sequence shown here is derived from an EMBL/GenBank/DDBJ whole genome shotgun (WGS) entry which is preliminary data.</text>
</comment>
<evidence type="ECO:0000256" key="1">
    <source>
        <dbReference type="ARBA" id="ARBA00022553"/>
    </source>
</evidence>
<dbReference type="SMART" id="SM00530">
    <property type="entry name" value="HTH_XRE"/>
    <property type="match status" value="1"/>
</dbReference>
<dbReference type="PROSITE" id="PS50006">
    <property type="entry name" value="FHA_DOMAIN"/>
    <property type="match status" value="1"/>
</dbReference>
<dbReference type="AlphaFoldDB" id="A0A1X0JFI2"/>
<dbReference type="Gene3D" id="2.60.200.20">
    <property type="match status" value="1"/>
</dbReference>
<name>A0A1X0JFI2_9MYCO</name>
<feature type="domain" description="FHA" evidence="2">
    <location>
        <begin position="34"/>
        <end position="83"/>
    </location>
</feature>
<accession>A0A1X0JFI2</accession>
<dbReference type="Gene3D" id="1.10.260.40">
    <property type="entry name" value="lambda repressor-like DNA-binding domains"/>
    <property type="match status" value="1"/>
</dbReference>
<dbReference type="GO" id="GO:0003677">
    <property type="term" value="F:DNA binding"/>
    <property type="evidence" value="ECO:0007669"/>
    <property type="project" value="InterPro"/>
</dbReference>
<dbReference type="Pfam" id="PF00498">
    <property type="entry name" value="FHA"/>
    <property type="match status" value="1"/>
</dbReference>
<dbReference type="SMART" id="SM00240">
    <property type="entry name" value="FHA"/>
    <property type="match status" value="1"/>
</dbReference>
<protein>
    <recommendedName>
        <fullName evidence="6">FHA domain-containing protein</fullName>
    </recommendedName>
</protein>
<dbReference type="PROSITE" id="PS50943">
    <property type="entry name" value="HTH_CROC1"/>
    <property type="match status" value="1"/>
</dbReference>
<feature type="domain" description="HTH cro/C1-type" evidence="3">
    <location>
        <begin position="164"/>
        <end position="218"/>
    </location>
</feature>
<sequence length="384" mass="40387">MQQCQEPPAEVELPALAIEVAGKTFIARPDQGPVLIGRALPAQIRITTHAISRTHLRIEPVGQQWVVSDAGTRNGTFCDGERIDAVPLPTPLTESVTFHMGGVDGIAVRIRSAAAVTDTPKGTVVALAAADLADLDDRDGEVADSADSLTGEIDLSVARAGAAVAARREELGLSQRKLAEEHIVSQSVLVRFERGEHWPRQNTLTRIEGYLDWSPGTIARIRAGASAPDAESTEVLSPTVQVAVLIDASEIALRVLLARAAGLPSTSAPHFGAEIAPLLSELRRLERTISGAATTSTGRPEIARLLSQIRHSVEDLAGIAARAPGATLGQRLTAVRTRSRLTPVEVAAASGTDVDTVAAAEAERPLSGQARAAFEQFIAVVGAR</sequence>
<evidence type="ECO:0000259" key="3">
    <source>
        <dbReference type="PROSITE" id="PS50943"/>
    </source>
</evidence>
<dbReference type="Pfam" id="PF01381">
    <property type="entry name" value="HTH_3"/>
    <property type="match status" value="1"/>
</dbReference>
<reference evidence="4 5" key="1">
    <citation type="submission" date="2017-02" db="EMBL/GenBank/DDBJ databases">
        <title>The new phylogeny of genus Mycobacterium.</title>
        <authorList>
            <person name="Tortoli E."/>
            <person name="Trovato A."/>
            <person name="Cirillo D.M."/>
        </authorList>
    </citation>
    <scope>NUCLEOTIDE SEQUENCE [LARGE SCALE GENOMIC DNA]</scope>
    <source>
        <strain evidence="4 5">DSM 44338</strain>
    </source>
</reference>
<organism evidence="4 5">
    <name type="scientific">Mycolicibacterium tusciae</name>
    <dbReference type="NCBI Taxonomy" id="75922"/>
    <lineage>
        <taxon>Bacteria</taxon>
        <taxon>Bacillati</taxon>
        <taxon>Actinomycetota</taxon>
        <taxon>Actinomycetes</taxon>
        <taxon>Mycobacteriales</taxon>
        <taxon>Mycobacteriaceae</taxon>
        <taxon>Mycolicibacterium</taxon>
    </lineage>
</organism>
<dbReference type="InterPro" id="IPR000253">
    <property type="entry name" value="FHA_dom"/>
</dbReference>